<evidence type="ECO:0000256" key="1">
    <source>
        <dbReference type="ARBA" id="ARBA00004141"/>
    </source>
</evidence>
<dbReference type="InterPro" id="IPR006977">
    <property type="entry name" value="Yip1_dom"/>
</dbReference>
<evidence type="ECO:0000256" key="7">
    <source>
        <dbReference type="SAM" id="MobiDB-lite"/>
    </source>
</evidence>
<evidence type="ECO:0000313" key="9">
    <source>
        <dbReference type="EMBL" id="KAF6198847.1"/>
    </source>
</evidence>
<evidence type="ECO:0000256" key="3">
    <source>
        <dbReference type="ARBA" id="ARBA00022692"/>
    </source>
</evidence>
<evidence type="ECO:0000259" key="8">
    <source>
        <dbReference type="Pfam" id="PF04893"/>
    </source>
</evidence>
<comment type="caution">
    <text evidence="9">The sequence shown here is derived from an EMBL/GenBank/DDBJ whole genome shotgun (WGS) entry which is preliminary data.</text>
</comment>
<feature type="transmembrane region" description="Helical" evidence="6">
    <location>
        <begin position="196"/>
        <end position="217"/>
    </location>
</feature>
<evidence type="ECO:0000256" key="4">
    <source>
        <dbReference type="ARBA" id="ARBA00022989"/>
    </source>
</evidence>
<dbReference type="Pfam" id="PF04893">
    <property type="entry name" value="Yip1"/>
    <property type="match status" value="1"/>
</dbReference>
<evidence type="ECO:0000313" key="10">
    <source>
        <dbReference type="Proteomes" id="UP000466442"/>
    </source>
</evidence>
<dbReference type="EMBL" id="WIXP02000015">
    <property type="protein sequence ID" value="KAF6198847.1"/>
    <property type="molecule type" value="Genomic_DNA"/>
</dbReference>
<evidence type="ECO:0000256" key="6">
    <source>
        <dbReference type="RuleBase" id="RU361264"/>
    </source>
</evidence>
<keyword evidence="3 6" id="KW-0812">Transmembrane</keyword>
<evidence type="ECO:0000256" key="5">
    <source>
        <dbReference type="ARBA" id="ARBA00023136"/>
    </source>
</evidence>
<keyword evidence="4 6" id="KW-1133">Transmembrane helix</keyword>
<dbReference type="PANTHER" id="PTHR12822:SF2">
    <property type="entry name" value="PROTEIN YIPF"/>
    <property type="match status" value="1"/>
</dbReference>
<dbReference type="GO" id="GO:0016192">
    <property type="term" value="P:vesicle-mediated transport"/>
    <property type="evidence" value="ECO:0007669"/>
    <property type="project" value="InterPro"/>
</dbReference>
<dbReference type="GO" id="GO:0031267">
    <property type="term" value="F:small GTPase binding"/>
    <property type="evidence" value="ECO:0007669"/>
    <property type="project" value="InterPro"/>
</dbReference>
<accession>A0A6A4J8D7</accession>
<protein>
    <recommendedName>
        <fullName evidence="6">Protein YIPF</fullName>
    </recommendedName>
</protein>
<dbReference type="AlphaFoldDB" id="A0A6A4J8D7"/>
<comment type="similarity">
    <text evidence="2 6">Belongs to the YIP1 family.</text>
</comment>
<feature type="domain" description="Yip1" evidence="8">
    <location>
        <begin position="79"/>
        <end position="245"/>
    </location>
</feature>
<sequence length="311" mass="35501">MMEMEFVDTDYSVLLNYPENVQEVENTQGIQEQPKTEQTAAETSRPVEEIPGWTFAYCQQFFDVTTREVLNRVGMSIRPLPSSDFLADVIQNKPDLYGPIWICITLALELGITSDLAHLAQFSAERPWRSSVNTVYRASVLLFLYSWCVPALIWIVLEWNPIYEVKYKLTDLLCIYGYASAVFLPTVALWTLPVLWLRWISLLLAAFISGILICRSLKKAFVKLDRSGYYAIQILLFTLNLIIGISFNTLFFPNHQSTNSYVFDVTFITNSHRDEPSHNHKTIPPHLILLLNATTGKFNLSEITNATLNSS</sequence>
<gene>
    <name evidence="9" type="ORF">GE061_006870</name>
</gene>
<proteinExistence type="inferred from homology"/>
<feature type="region of interest" description="Disordered" evidence="7">
    <location>
        <begin position="24"/>
        <end position="44"/>
    </location>
</feature>
<keyword evidence="5 6" id="KW-0472">Membrane</keyword>
<dbReference type="InterPro" id="IPR039765">
    <property type="entry name" value="Yip5/YIPF1/YIPF2"/>
</dbReference>
<dbReference type="OrthoDB" id="10256463at2759"/>
<feature type="transmembrane region" description="Helical" evidence="6">
    <location>
        <begin position="229"/>
        <end position="252"/>
    </location>
</feature>
<feature type="transmembrane region" description="Helical" evidence="6">
    <location>
        <begin position="96"/>
        <end position="114"/>
    </location>
</feature>
<dbReference type="Proteomes" id="UP000466442">
    <property type="component" value="Unassembled WGS sequence"/>
</dbReference>
<reference evidence="9" key="1">
    <citation type="journal article" date="2021" name="Mol. Ecol. Resour.">
        <title>Apolygus lucorum genome provides insights into omnivorousness and mesophyll feeding.</title>
        <authorList>
            <person name="Liu Y."/>
            <person name="Liu H."/>
            <person name="Wang H."/>
            <person name="Huang T."/>
            <person name="Liu B."/>
            <person name="Yang B."/>
            <person name="Yin L."/>
            <person name="Li B."/>
            <person name="Zhang Y."/>
            <person name="Zhang S."/>
            <person name="Jiang F."/>
            <person name="Zhang X."/>
            <person name="Ren Y."/>
            <person name="Wang B."/>
            <person name="Wang S."/>
            <person name="Lu Y."/>
            <person name="Wu K."/>
            <person name="Fan W."/>
            <person name="Wang G."/>
        </authorList>
    </citation>
    <scope>NUCLEOTIDE SEQUENCE</scope>
    <source>
        <strain evidence="9">12Hb</strain>
    </source>
</reference>
<feature type="transmembrane region" description="Helical" evidence="6">
    <location>
        <begin position="169"/>
        <end position="190"/>
    </location>
</feature>
<feature type="transmembrane region" description="Helical" evidence="6">
    <location>
        <begin position="134"/>
        <end position="157"/>
    </location>
</feature>
<evidence type="ECO:0000256" key="2">
    <source>
        <dbReference type="ARBA" id="ARBA00010596"/>
    </source>
</evidence>
<keyword evidence="10" id="KW-1185">Reference proteome</keyword>
<organism evidence="9 10">
    <name type="scientific">Apolygus lucorum</name>
    <name type="common">Small green plant bug</name>
    <name type="synonym">Lygocoris lucorum</name>
    <dbReference type="NCBI Taxonomy" id="248454"/>
    <lineage>
        <taxon>Eukaryota</taxon>
        <taxon>Metazoa</taxon>
        <taxon>Ecdysozoa</taxon>
        <taxon>Arthropoda</taxon>
        <taxon>Hexapoda</taxon>
        <taxon>Insecta</taxon>
        <taxon>Pterygota</taxon>
        <taxon>Neoptera</taxon>
        <taxon>Paraneoptera</taxon>
        <taxon>Hemiptera</taxon>
        <taxon>Heteroptera</taxon>
        <taxon>Panheteroptera</taxon>
        <taxon>Cimicomorpha</taxon>
        <taxon>Miridae</taxon>
        <taxon>Mirini</taxon>
        <taxon>Apolygus</taxon>
    </lineage>
</organism>
<comment type="subcellular location">
    <subcellularLocation>
        <location evidence="6">Golgi apparatus membrane</location>
        <topology evidence="6">Multi-pass membrane protein</topology>
    </subcellularLocation>
    <subcellularLocation>
        <location evidence="1">Membrane</location>
        <topology evidence="1">Multi-pass membrane protein</topology>
    </subcellularLocation>
</comment>
<feature type="compositionally biased region" description="Polar residues" evidence="7">
    <location>
        <begin position="24"/>
        <end position="42"/>
    </location>
</feature>
<dbReference type="PANTHER" id="PTHR12822">
    <property type="entry name" value="PROTEIN YIPF"/>
    <property type="match status" value="1"/>
</dbReference>
<name>A0A6A4J8D7_APOLU</name>
<dbReference type="GO" id="GO:0000139">
    <property type="term" value="C:Golgi membrane"/>
    <property type="evidence" value="ECO:0007669"/>
    <property type="project" value="UniProtKB-SubCell"/>
</dbReference>